<dbReference type="Pfam" id="PF14678">
    <property type="entry name" value="FANCI_S4"/>
    <property type="match status" value="1"/>
</dbReference>
<feature type="domain" description="FANCI solenoid 3" evidence="5">
    <location>
        <begin position="810"/>
        <end position="1035"/>
    </location>
</feature>
<sequence>MRADVERLVSLSGGEDRAALQNYVSCLPEDELTALITRSAIKGKDVGTVIKAILKGSPPTSKEGVACRVLLYKHCIPLCESGDLQPEVASDIVGLLMMETHALPGPALAQLASVFVEAIKAGSVGSGKSLELFPTILTALSATEALAYGKGELSGDEYRKQLINSLCSSRWDPQCVTHLTSMFRDVPLSKEELQFVVEKVLRMCNKLDLQEIPPLAYQLLLLSAKGCKKLVLEGLVSLFNEQDQRVSEEEKHSKDVDLEVQSVPQDQLRHVEGTTILHVVFAVRLDHELGKELLKSIKAGQGEVGGGLCPFSIALLLSVARIQRYEEQVFELLKAAVIRSLKDEQVHSGSMFVQTLLPQSRGVSQMILDTVRNSVFGWDHVTQGLVQLGFILMDSFGPRPGPFGKSSEAQTGGAKSPTQQACQLGRLILLESFKLHEPIRSEILEQVLTRLVTKMASPVSHFIELFSDIAVSAPMILLESSSKVMETFDHLPYLPLCTVQGLLQAVQPLLRVSVSLRDALILVLRKAVFSSQLDGRKAAVAGFLLLLKNFKVLGSVSCSQASQAISSSQIQVDVHSRYNSVANESLCLEILGSLRRSLGQQADVRSLLYEGFNSVLRRNSQLASSILQTLLSQLRRYYEPEQDLLPPVKLERCISAQGESVFLQEPLAQLLSCTVHCLLWYQDLRQSEQSAADEDDDDGDDEGGFQEELQTVLESITRRMMKSELEDFELDKSADFSSSSSVGVKNSVYAGLVLGVYEVLIEYNFITANYSKSRFEDLLQLFSRWHKLSDILKEKSSRGKSPSGRPTASLLSLSCVSILLTALFRDNTLSREESLSLLRSSADFQHYVVSVAVQKVQQLQETGRTDGPEGQNTDRTFRHLCDLTSALMWRYSRIPAALEETGKGSCRSTSLLCLEGLLKVFSLVLQRHPTRIKQFLCAVDVSEEEEQGEEDSSVMNNIAFYIRQFQRALVSQLSGGEDDFNSKEAQLLLNILGVLSSQLEPSSPQFVQMITWTVKISKETALEDVAFCKALLSLLFRLHALYKSPVTVLWELCQDIHGELGDIDQDVEVEKQSHFALINMKTAPPTAILVLTQVGRILDEVDWLIAKRKLQLGAEQARSEGGTPAAPQQDPVEKAVTLQMGTLLTALNELLQTALPPGPCTDTLLRTLGHTYTILTTLAKYYIQRSSTQSSGLPARMEKLVKLSGSHLTPQCYSFITYAQSGDLIAGGEGKKKKKTEEGMAAASAKVLRESKSIPNLIFNIEQYEKFLILLSKKSKVNLMQYMKLSTSRDFRINGATLEAALQEQTAVSQESEESQGPQKKKRKQ</sequence>
<evidence type="ECO:0000259" key="7">
    <source>
        <dbReference type="Pfam" id="PF14679"/>
    </source>
</evidence>
<dbReference type="InterPro" id="IPR029308">
    <property type="entry name" value="FANCI_S1"/>
</dbReference>
<feature type="compositionally biased region" description="Polar residues" evidence="1">
    <location>
        <begin position="1304"/>
        <end position="1318"/>
    </location>
</feature>
<evidence type="ECO:0000259" key="2">
    <source>
        <dbReference type="Pfam" id="PF14674"/>
    </source>
</evidence>
<dbReference type="InterPro" id="IPR029305">
    <property type="entry name" value="FANCI_S1-cap"/>
</dbReference>
<dbReference type="Pfam" id="PF14674">
    <property type="entry name" value="FANCI_S1-cap"/>
    <property type="match status" value="1"/>
</dbReference>
<dbReference type="GO" id="GO:0070182">
    <property type="term" value="F:DNA polymerase binding"/>
    <property type="evidence" value="ECO:0007669"/>
    <property type="project" value="TreeGrafter"/>
</dbReference>
<evidence type="ECO:0000259" key="5">
    <source>
        <dbReference type="Pfam" id="PF14677"/>
    </source>
</evidence>
<accession>A0A8T3EAN9</accession>
<proteinExistence type="predicted"/>
<dbReference type="InterPro" id="IPR029315">
    <property type="entry name" value="FANCI_S2"/>
</dbReference>
<dbReference type="Proteomes" id="UP000829720">
    <property type="component" value="Unassembled WGS sequence"/>
</dbReference>
<evidence type="ECO:0008006" key="11">
    <source>
        <dbReference type="Google" id="ProtNLM"/>
    </source>
</evidence>
<dbReference type="InterPro" id="IPR029313">
    <property type="entry name" value="FANCI_S3"/>
</dbReference>
<evidence type="ECO:0000259" key="8">
    <source>
        <dbReference type="Pfam" id="PF14680"/>
    </source>
</evidence>
<organism evidence="9 10">
    <name type="scientific">Albula goreensis</name>
    <dbReference type="NCBI Taxonomy" id="1534307"/>
    <lineage>
        <taxon>Eukaryota</taxon>
        <taxon>Metazoa</taxon>
        <taxon>Chordata</taxon>
        <taxon>Craniata</taxon>
        <taxon>Vertebrata</taxon>
        <taxon>Euteleostomi</taxon>
        <taxon>Actinopterygii</taxon>
        <taxon>Neopterygii</taxon>
        <taxon>Teleostei</taxon>
        <taxon>Albuliformes</taxon>
        <taxon>Albulidae</taxon>
        <taxon>Albula</taxon>
    </lineage>
</organism>
<gene>
    <name evidence="9" type="ORF">AGOR_G00002290</name>
</gene>
<reference evidence="9" key="1">
    <citation type="submission" date="2021-01" db="EMBL/GenBank/DDBJ databases">
        <authorList>
            <person name="Zahm M."/>
            <person name="Roques C."/>
            <person name="Cabau C."/>
            <person name="Klopp C."/>
            <person name="Donnadieu C."/>
            <person name="Jouanno E."/>
            <person name="Lampietro C."/>
            <person name="Louis A."/>
            <person name="Herpin A."/>
            <person name="Echchiki A."/>
            <person name="Berthelot C."/>
            <person name="Parey E."/>
            <person name="Roest-Crollius H."/>
            <person name="Braasch I."/>
            <person name="Postlethwait J."/>
            <person name="Bobe J."/>
            <person name="Montfort J."/>
            <person name="Bouchez O."/>
            <person name="Begum T."/>
            <person name="Mejri S."/>
            <person name="Adams A."/>
            <person name="Chen W.-J."/>
            <person name="Guiguen Y."/>
        </authorList>
    </citation>
    <scope>NUCLEOTIDE SEQUENCE</scope>
    <source>
        <tissue evidence="9">Blood</tissue>
    </source>
</reference>
<protein>
    <recommendedName>
        <fullName evidence="11">Fanconi anemia group I protein</fullName>
    </recommendedName>
</protein>
<evidence type="ECO:0000313" key="9">
    <source>
        <dbReference type="EMBL" id="KAI1904108.1"/>
    </source>
</evidence>
<dbReference type="InterPro" id="IPR029312">
    <property type="entry name" value="FANCI_HD2"/>
</dbReference>
<dbReference type="Pfam" id="PF14679">
    <property type="entry name" value="FANCI_HD1"/>
    <property type="match status" value="1"/>
</dbReference>
<dbReference type="Pfam" id="PF14675">
    <property type="entry name" value="FANCI_S1"/>
    <property type="match status" value="1"/>
</dbReference>
<feature type="domain" description="FANCI helical" evidence="8">
    <location>
        <begin position="559"/>
        <end position="793"/>
    </location>
</feature>
<dbReference type="PANTHER" id="PTHR21818:SF0">
    <property type="entry name" value="FANCONI ANEMIA GROUP I PROTEIN"/>
    <property type="match status" value="1"/>
</dbReference>
<feature type="domain" description="FANCI solenoid 1 cap" evidence="2">
    <location>
        <begin position="6"/>
        <end position="56"/>
    </location>
</feature>
<keyword evidence="10" id="KW-1185">Reference proteome</keyword>
<dbReference type="Pfam" id="PF14676">
    <property type="entry name" value="FANCI_S2"/>
    <property type="match status" value="1"/>
</dbReference>
<feature type="domain" description="FANCI solenoid 4" evidence="6">
    <location>
        <begin position="1048"/>
        <end position="1299"/>
    </location>
</feature>
<dbReference type="InterPro" id="IPR029310">
    <property type="entry name" value="FANCI_HD1"/>
</dbReference>
<dbReference type="InterPro" id="IPR029314">
    <property type="entry name" value="FANCI_S4"/>
</dbReference>
<dbReference type="Pfam" id="PF14680">
    <property type="entry name" value="FANCI_HD2"/>
    <property type="match status" value="1"/>
</dbReference>
<evidence type="ECO:0000313" key="10">
    <source>
        <dbReference type="Proteomes" id="UP000829720"/>
    </source>
</evidence>
<evidence type="ECO:0000256" key="1">
    <source>
        <dbReference type="SAM" id="MobiDB-lite"/>
    </source>
</evidence>
<name>A0A8T3EAN9_9TELE</name>
<evidence type="ECO:0000259" key="6">
    <source>
        <dbReference type="Pfam" id="PF14678"/>
    </source>
</evidence>
<feature type="domain" description="FANCI solenoid 1" evidence="3">
    <location>
        <begin position="68"/>
        <end position="283"/>
    </location>
</feature>
<evidence type="ECO:0000259" key="4">
    <source>
        <dbReference type="Pfam" id="PF14676"/>
    </source>
</evidence>
<feature type="domain" description="FANCI helical" evidence="7">
    <location>
        <begin position="288"/>
        <end position="373"/>
    </location>
</feature>
<dbReference type="OrthoDB" id="195089at2759"/>
<dbReference type="InterPro" id="IPR026171">
    <property type="entry name" value="FANCI"/>
</dbReference>
<feature type="domain" description="FANCI solenoid 2" evidence="4">
    <location>
        <begin position="381"/>
        <end position="544"/>
    </location>
</feature>
<dbReference type="GO" id="GO:0006281">
    <property type="term" value="P:DNA repair"/>
    <property type="evidence" value="ECO:0007669"/>
    <property type="project" value="InterPro"/>
</dbReference>
<comment type="caution">
    <text evidence="9">The sequence shown here is derived from an EMBL/GenBank/DDBJ whole genome shotgun (WGS) entry which is preliminary data.</text>
</comment>
<dbReference type="PANTHER" id="PTHR21818">
    <property type="entry name" value="BC025462 PROTEIN"/>
    <property type="match status" value="1"/>
</dbReference>
<dbReference type="CDD" id="cd11720">
    <property type="entry name" value="FANCI"/>
    <property type="match status" value="1"/>
</dbReference>
<feature type="region of interest" description="Disordered" evidence="1">
    <location>
        <begin position="1304"/>
        <end position="1325"/>
    </location>
</feature>
<dbReference type="EMBL" id="JAERUA010000001">
    <property type="protein sequence ID" value="KAI1904108.1"/>
    <property type="molecule type" value="Genomic_DNA"/>
</dbReference>
<dbReference type="Pfam" id="PF14677">
    <property type="entry name" value="FANCI_S3"/>
    <property type="match status" value="1"/>
</dbReference>
<evidence type="ECO:0000259" key="3">
    <source>
        <dbReference type="Pfam" id="PF14675"/>
    </source>
</evidence>